<evidence type="ECO:0000313" key="2">
    <source>
        <dbReference type="EMBL" id="SDG85192.1"/>
    </source>
</evidence>
<dbReference type="AlphaFoldDB" id="A0A1G7XM14"/>
<evidence type="ECO:0008006" key="4">
    <source>
        <dbReference type="Google" id="ProtNLM"/>
    </source>
</evidence>
<evidence type="ECO:0000256" key="1">
    <source>
        <dbReference type="SAM" id="SignalP"/>
    </source>
</evidence>
<proteinExistence type="predicted"/>
<feature type="signal peptide" evidence="1">
    <location>
        <begin position="1"/>
        <end position="25"/>
    </location>
</feature>
<feature type="chain" id="PRO_5011455358" description="Beta-barrel assembly machine subunit BamE" evidence="1">
    <location>
        <begin position="26"/>
        <end position="144"/>
    </location>
</feature>
<dbReference type="OrthoDB" id="5825922at2"/>
<dbReference type="Proteomes" id="UP000198854">
    <property type="component" value="Unassembled WGS sequence"/>
</dbReference>
<dbReference type="EMBL" id="FNDD01000003">
    <property type="protein sequence ID" value="SDG85192.1"/>
    <property type="molecule type" value="Genomic_DNA"/>
</dbReference>
<protein>
    <recommendedName>
        <fullName evidence="4">Beta-barrel assembly machine subunit BamE</fullName>
    </recommendedName>
</protein>
<reference evidence="2 3" key="1">
    <citation type="submission" date="2016-10" db="EMBL/GenBank/DDBJ databases">
        <authorList>
            <person name="de Groot N.N."/>
        </authorList>
    </citation>
    <scope>NUCLEOTIDE SEQUENCE [LARGE SCALE GENOMIC DNA]</scope>
    <source>
        <strain evidence="2 3">CGMCC 1.10228</strain>
    </source>
</reference>
<organism evidence="2 3">
    <name type="scientific">Vibrio xiamenensis</name>
    <dbReference type="NCBI Taxonomy" id="861298"/>
    <lineage>
        <taxon>Bacteria</taxon>
        <taxon>Pseudomonadati</taxon>
        <taxon>Pseudomonadota</taxon>
        <taxon>Gammaproteobacteria</taxon>
        <taxon>Vibrionales</taxon>
        <taxon>Vibrionaceae</taxon>
        <taxon>Vibrio</taxon>
    </lineage>
</organism>
<keyword evidence="1" id="KW-0732">Signal</keyword>
<evidence type="ECO:0000313" key="3">
    <source>
        <dbReference type="Proteomes" id="UP000198854"/>
    </source>
</evidence>
<name>A0A1G7XM14_9VIBR</name>
<accession>A0A1G7XM14</accession>
<dbReference type="PROSITE" id="PS51257">
    <property type="entry name" value="PROKAR_LIPOPROTEIN"/>
    <property type="match status" value="1"/>
</dbReference>
<gene>
    <name evidence="2" type="ORF">SAMN04488136_103255</name>
</gene>
<sequence>MMTKILFATSAVALIAGCVSRSQLAENSFESKVKIDGYHESQQMISALIDGKIQRVKQFSYVIFNDLATNRLTYITAKSPMRDGFIAPGDIERLVKATYSVYPALQGDGYEINFHQSNNKMNISYQLDADQNGNIEDFIFKPYE</sequence>
<keyword evidence="3" id="KW-1185">Reference proteome</keyword>
<dbReference type="RefSeq" id="WP_143015593.1">
    <property type="nucleotide sequence ID" value="NZ_FNDD01000003.1"/>
</dbReference>